<keyword evidence="3" id="KW-1185">Reference proteome</keyword>
<feature type="region of interest" description="Disordered" evidence="1">
    <location>
        <begin position="1"/>
        <end position="24"/>
    </location>
</feature>
<sequence length="78" mass="8600">MWRTPEQTSTAAATSALKPRAKKPKIGVGDLKASFISRPGARDLKAPLIQGKCHPCRERREIRKKSSGVERGKEVTVM</sequence>
<name>A0A8S0VNQ3_OLEEU</name>
<gene>
    <name evidence="2" type="ORF">OLEA9_A099898</name>
</gene>
<accession>A0A8S0VNQ3</accession>
<protein>
    <submittedName>
        <fullName evidence="2">Uncharacterized protein</fullName>
    </submittedName>
</protein>
<dbReference type="AlphaFoldDB" id="A0A8S0VNQ3"/>
<comment type="caution">
    <text evidence="2">The sequence shown here is derived from an EMBL/GenBank/DDBJ whole genome shotgun (WGS) entry which is preliminary data.</text>
</comment>
<reference evidence="2 3" key="1">
    <citation type="submission" date="2019-12" db="EMBL/GenBank/DDBJ databases">
        <authorList>
            <person name="Alioto T."/>
            <person name="Alioto T."/>
            <person name="Gomez Garrido J."/>
        </authorList>
    </citation>
    <scope>NUCLEOTIDE SEQUENCE [LARGE SCALE GENOMIC DNA]</scope>
</reference>
<evidence type="ECO:0000313" key="3">
    <source>
        <dbReference type="Proteomes" id="UP000594638"/>
    </source>
</evidence>
<dbReference type="EMBL" id="CACTIH010009587">
    <property type="protein sequence ID" value="CAA3032439.1"/>
    <property type="molecule type" value="Genomic_DNA"/>
</dbReference>
<dbReference type="Gramene" id="OE9A099898T1">
    <property type="protein sequence ID" value="OE9A099898C1"/>
    <property type="gene ID" value="OE9A099898"/>
</dbReference>
<evidence type="ECO:0000313" key="2">
    <source>
        <dbReference type="EMBL" id="CAA3032439.1"/>
    </source>
</evidence>
<organism evidence="2 3">
    <name type="scientific">Olea europaea subsp. europaea</name>
    <dbReference type="NCBI Taxonomy" id="158383"/>
    <lineage>
        <taxon>Eukaryota</taxon>
        <taxon>Viridiplantae</taxon>
        <taxon>Streptophyta</taxon>
        <taxon>Embryophyta</taxon>
        <taxon>Tracheophyta</taxon>
        <taxon>Spermatophyta</taxon>
        <taxon>Magnoliopsida</taxon>
        <taxon>eudicotyledons</taxon>
        <taxon>Gunneridae</taxon>
        <taxon>Pentapetalae</taxon>
        <taxon>asterids</taxon>
        <taxon>lamiids</taxon>
        <taxon>Lamiales</taxon>
        <taxon>Oleaceae</taxon>
        <taxon>Oleeae</taxon>
        <taxon>Olea</taxon>
    </lineage>
</organism>
<evidence type="ECO:0000256" key="1">
    <source>
        <dbReference type="SAM" id="MobiDB-lite"/>
    </source>
</evidence>
<proteinExistence type="predicted"/>
<dbReference type="Proteomes" id="UP000594638">
    <property type="component" value="Unassembled WGS sequence"/>
</dbReference>
<feature type="compositionally biased region" description="Polar residues" evidence="1">
    <location>
        <begin position="1"/>
        <end position="13"/>
    </location>
</feature>